<protein>
    <recommendedName>
        <fullName evidence="2">Tail fiber protein</fullName>
    </recommendedName>
</protein>
<dbReference type="EMBL" id="PP935708">
    <property type="protein sequence ID" value="XDJ01791.1"/>
    <property type="molecule type" value="Genomic_DNA"/>
</dbReference>
<organism evidence="1">
    <name type="scientific">Campylobacter phage vB_CJ12660_3PH123</name>
    <dbReference type="NCBI Taxonomy" id="3236702"/>
    <lineage>
        <taxon>Viruses</taxon>
    </lineage>
</organism>
<reference evidence="1" key="1">
    <citation type="submission" date="2024-06" db="EMBL/GenBank/DDBJ databases">
        <authorList>
            <person name="Mutai I.J."/>
            <person name="Gurusinghe A."/>
            <person name="Wang B."/>
            <person name="Clark M."/>
            <person name="Bhandare S.G."/>
        </authorList>
    </citation>
    <scope>NUCLEOTIDE SEQUENCE</scope>
</reference>
<proteinExistence type="predicted"/>
<sequence length="433" mass="48738">MFNKGDKMSLEQVINTQNESLNQIISSLQELVLSYKNGNLSLEDVKKLINETIENISNDYIKESELKEKLEALLEELGINANINKESLKEVVLKVVLENQESLKGDKGDPFTYEDFTEEQLENLKGQDGAKGADGKSAYELWLENEENTGKSQDEFLESLKAQTPTKEEIKPIIEETLEDMKLNLGINGIKVSNSIPTPKTKANVNDLIITYNENVKQLWLCVASDDKYTSWINLLGNENITAQELIIISFDTNLNSGQYGGCLSDLRFGFENSLASTTQIIKGLNEGSFLITKDGMGLKSKNYTEVSVLSKPSKNQIEGNIKTSGIYNDPAWHNITNALKKYDGNANECCLWASNIKNSVSIELFTNEIPMSLFYRQAGYYGNVNLSNIKMQKALRVQNEIIVERSFIGIKKEIDKTTYGDNAFLFEFEEEK</sequence>
<name>A0AB39C5L8_9VIRU</name>
<accession>A0AB39C5L8</accession>
<evidence type="ECO:0000313" key="1">
    <source>
        <dbReference type="EMBL" id="XDJ01791.1"/>
    </source>
</evidence>
<evidence type="ECO:0008006" key="2">
    <source>
        <dbReference type="Google" id="ProtNLM"/>
    </source>
</evidence>